<dbReference type="GO" id="GO:0016887">
    <property type="term" value="F:ATP hydrolysis activity"/>
    <property type="evidence" value="ECO:0007669"/>
    <property type="project" value="InterPro"/>
</dbReference>
<accession>A0A0V1BHM7</accession>
<dbReference type="Pfam" id="PF00005">
    <property type="entry name" value="ABC_tran"/>
    <property type="match status" value="2"/>
</dbReference>
<evidence type="ECO:0000313" key="9">
    <source>
        <dbReference type="Proteomes" id="UP000054776"/>
    </source>
</evidence>
<evidence type="ECO:0000256" key="5">
    <source>
        <dbReference type="ARBA" id="ARBA00022990"/>
    </source>
</evidence>
<dbReference type="InterPro" id="IPR003439">
    <property type="entry name" value="ABC_transporter-like_ATP-bd"/>
</dbReference>
<keyword evidence="3" id="KW-0547">Nucleotide-binding</keyword>
<evidence type="ECO:0000313" key="8">
    <source>
        <dbReference type="EMBL" id="KRY36506.1"/>
    </source>
</evidence>
<dbReference type="SUPFAM" id="SSF52540">
    <property type="entry name" value="P-loop containing nucleoside triphosphate hydrolases"/>
    <property type="match status" value="2"/>
</dbReference>
<evidence type="ECO:0000256" key="4">
    <source>
        <dbReference type="ARBA" id="ARBA00022840"/>
    </source>
</evidence>
<feature type="region of interest" description="Disordered" evidence="6">
    <location>
        <begin position="333"/>
        <end position="356"/>
    </location>
</feature>
<sequence>MRMLNFYLINGTIISPSLGCMYHIAPNSGAVGFRPPTPINKFALLLKGEHSQHALIVLKLTSKRRHASQMNSSLLSTLIPTSLMLNSKQKFAYKLIHIFMKYQSYAKICDLKLCLNAECNDCENFHNKKTIKAKTDNLKVHIHKIKQLQFQSCLVHFNESQIFVDCAVLIMLLQNSCAQISVICVSMELENLLLSYFPDLDIVIKDFILNILTDESNNIRSSSEVFDAIGELLESCSISNQCNVGEICDRISKLRRKEEPGFKEQKEKLLLDDPIHIASSSPTSFNDELTFANCIDLRKSKVDAKKLEKVERRLQQKQEKRLLEQSITQNKSNDITATVSHRSNRREDQCESRGKNMSRDVNIESLDISFGSKYVYIVFLLVKFINQKEIYREAKLHLTPGKRYGLVGRNGVGKTTLLKMISGGQIRIPSHISILHVEQEVTGDDTLVIDCVLASDSKRQKLLEEEEEIRSQLANRDEGNVSNRRLGEIYDELEAIEADKAPARASSILYGLGFDDEDQKRPTREFSGGWRMRIALAQALFLKPDLLLLDEPTNMLDMKTVIWLENYLLTWPSILVVVSHDRVFLNSISNEIIYMHSHQLNYFAGNYDQFEKTKNEMMINQRREYEAQKQFKEHVQEFIDRFRYNAKRASLVQSKIKMLEKLPELKPLELDAPVVLRFPDTEKLNPPILKLDNVSFRYNDERVIFDNVTFTADMESRICLVGDNGSGKTTFLKLLTGMLDPVKGERHAHRLLKIGYFTQHHVDQLIMDINPVQLMELKYPGKKYEEYRSSLGRFGITGDLALQTIRLLSGGQKSRLAFAMLCLMNPNFLILDEPTNHLDIETVDALGEAINQFNGGVIIVTHEERLISMVCKELVIVSDGKVTQLDGGLREYKAIVDKEVLDV</sequence>
<evidence type="ECO:0000256" key="2">
    <source>
        <dbReference type="ARBA" id="ARBA00022737"/>
    </source>
</evidence>
<dbReference type="CDD" id="cd03221">
    <property type="entry name" value="ABCF_EF-3"/>
    <property type="match status" value="2"/>
</dbReference>
<comment type="caution">
    <text evidence="8">The sequence shown here is derived from an EMBL/GenBank/DDBJ whole genome shotgun (WGS) entry which is preliminary data.</text>
</comment>
<evidence type="ECO:0000256" key="6">
    <source>
        <dbReference type="SAM" id="MobiDB-lite"/>
    </source>
</evidence>
<comment type="similarity">
    <text evidence="1">Belongs to the ABC transporter superfamily. ABCF family. EF3 subfamily.</text>
</comment>
<name>A0A0V1BHM7_TRISP</name>
<evidence type="ECO:0000256" key="3">
    <source>
        <dbReference type="ARBA" id="ARBA00022741"/>
    </source>
</evidence>
<dbReference type="Gene3D" id="3.40.50.300">
    <property type="entry name" value="P-loop containing nucleotide triphosphate hydrolases"/>
    <property type="match status" value="2"/>
</dbReference>
<keyword evidence="4 8" id="KW-0067">ATP-binding</keyword>
<dbReference type="OrthoDB" id="2110130at2759"/>
<dbReference type="InterPro" id="IPR032781">
    <property type="entry name" value="ABC_tran_Xtn"/>
</dbReference>
<dbReference type="Pfam" id="PF12848">
    <property type="entry name" value="ABC_tran_Xtn"/>
    <property type="match status" value="1"/>
</dbReference>
<reference evidence="8 9" key="1">
    <citation type="submission" date="2015-01" db="EMBL/GenBank/DDBJ databases">
        <title>Evolution of Trichinella species and genotypes.</title>
        <authorList>
            <person name="Korhonen P.K."/>
            <person name="Edoardo P."/>
            <person name="Giuseppe L.R."/>
            <person name="Gasser R.B."/>
        </authorList>
    </citation>
    <scope>NUCLEOTIDE SEQUENCE [LARGE SCALE GENOMIC DNA]</scope>
    <source>
        <strain evidence="8">ISS3</strain>
    </source>
</reference>
<feature type="domain" description="ABC transporter" evidence="7">
    <location>
        <begin position="363"/>
        <end position="622"/>
    </location>
</feature>
<dbReference type="AlphaFoldDB" id="A0A0V1BHM7"/>
<dbReference type="PROSITE" id="PS50893">
    <property type="entry name" value="ABC_TRANSPORTER_2"/>
    <property type="match status" value="2"/>
</dbReference>
<keyword evidence="2" id="KW-0677">Repeat</keyword>
<dbReference type="FunFam" id="3.40.50.300:FF:000104">
    <property type="entry name" value="ATP-binding cassette sub-family F member 3"/>
    <property type="match status" value="1"/>
</dbReference>
<feature type="domain" description="ABC transporter" evidence="7">
    <location>
        <begin position="689"/>
        <end position="903"/>
    </location>
</feature>
<dbReference type="GO" id="GO:0005524">
    <property type="term" value="F:ATP binding"/>
    <property type="evidence" value="ECO:0007669"/>
    <property type="project" value="UniProtKB-KW"/>
</dbReference>
<dbReference type="FunFam" id="3.40.50.300:FF:000011">
    <property type="entry name" value="Putative ABC transporter ATP-binding component"/>
    <property type="match status" value="1"/>
</dbReference>
<evidence type="ECO:0000259" key="7">
    <source>
        <dbReference type="PROSITE" id="PS50893"/>
    </source>
</evidence>
<dbReference type="InParanoid" id="A0A0V1BHM7"/>
<dbReference type="InterPro" id="IPR050611">
    <property type="entry name" value="ABCF"/>
</dbReference>
<dbReference type="FunCoup" id="A0A0V1BHM7">
    <property type="interactions" value="1844"/>
</dbReference>
<keyword evidence="9" id="KW-1185">Reference proteome</keyword>
<organism evidence="8 9">
    <name type="scientific">Trichinella spiralis</name>
    <name type="common">Trichina worm</name>
    <dbReference type="NCBI Taxonomy" id="6334"/>
    <lineage>
        <taxon>Eukaryota</taxon>
        <taxon>Metazoa</taxon>
        <taxon>Ecdysozoa</taxon>
        <taxon>Nematoda</taxon>
        <taxon>Enoplea</taxon>
        <taxon>Dorylaimia</taxon>
        <taxon>Trichinellida</taxon>
        <taxon>Trichinellidae</taxon>
        <taxon>Trichinella</taxon>
    </lineage>
</organism>
<dbReference type="InterPro" id="IPR003593">
    <property type="entry name" value="AAA+_ATPase"/>
</dbReference>
<proteinExistence type="inferred from homology"/>
<dbReference type="PANTHER" id="PTHR19211:SF117">
    <property type="entry name" value="ATP-BINDING CASSETTE SUB-FAMILY F MEMBER 3"/>
    <property type="match status" value="1"/>
</dbReference>
<dbReference type="InterPro" id="IPR058770">
    <property type="entry name" value="PWI_ABCF3"/>
</dbReference>
<feature type="compositionally biased region" description="Basic and acidic residues" evidence="6">
    <location>
        <begin position="345"/>
        <end position="356"/>
    </location>
</feature>
<dbReference type="PROSITE" id="PS00211">
    <property type="entry name" value="ABC_TRANSPORTER_1"/>
    <property type="match status" value="1"/>
</dbReference>
<dbReference type="EMBL" id="JYDH01000042">
    <property type="protein sequence ID" value="KRY36506.1"/>
    <property type="molecule type" value="Genomic_DNA"/>
</dbReference>
<dbReference type="Pfam" id="PF26051">
    <property type="entry name" value="PWI_ABCF3"/>
    <property type="match status" value="1"/>
</dbReference>
<gene>
    <name evidence="8" type="primary">ABCF3</name>
    <name evidence="8" type="ORF">T01_3995</name>
</gene>
<dbReference type="PANTHER" id="PTHR19211">
    <property type="entry name" value="ATP-BINDING TRANSPORT PROTEIN-RELATED"/>
    <property type="match status" value="1"/>
</dbReference>
<keyword evidence="5" id="KW-0007">Acetylation</keyword>
<protein>
    <submittedName>
        <fullName evidence="8">ATP-binding cassette sub-family F member 3</fullName>
    </submittedName>
</protein>
<dbReference type="Proteomes" id="UP000054776">
    <property type="component" value="Unassembled WGS sequence"/>
</dbReference>
<dbReference type="InterPro" id="IPR017871">
    <property type="entry name" value="ABC_transporter-like_CS"/>
</dbReference>
<evidence type="ECO:0000256" key="1">
    <source>
        <dbReference type="ARBA" id="ARBA00011054"/>
    </source>
</evidence>
<dbReference type="STRING" id="6334.A0A0V1BHM7"/>
<dbReference type="InterPro" id="IPR027417">
    <property type="entry name" value="P-loop_NTPase"/>
</dbReference>
<dbReference type="SMART" id="SM00382">
    <property type="entry name" value="AAA"/>
    <property type="match status" value="2"/>
</dbReference>